<protein>
    <submittedName>
        <fullName evidence="2">F-box domain-containing protein</fullName>
    </submittedName>
</protein>
<evidence type="ECO:0000313" key="2">
    <source>
        <dbReference type="WBParaSite" id="Pan_g18102.t1"/>
    </source>
</evidence>
<organism evidence="1 2">
    <name type="scientific">Panagrellus redivivus</name>
    <name type="common">Microworm</name>
    <dbReference type="NCBI Taxonomy" id="6233"/>
    <lineage>
        <taxon>Eukaryota</taxon>
        <taxon>Metazoa</taxon>
        <taxon>Ecdysozoa</taxon>
        <taxon>Nematoda</taxon>
        <taxon>Chromadorea</taxon>
        <taxon>Rhabditida</taxon>
        <taxon>Tylenchina</taxon>
        <taxon>Panagrolaimomorpha</taxon>
        <taxon>Panagrolaimoidea</taxon>
        <taxon>Panagrolaimidae</taxon>
        <taxon>Panagrellus</taxon>
    </lineage>
</organism>
<dbReference type="WBParaSite" id="Pan_g18102.t1">
    <property type="protein sequence ID" value="Pan_g18102.t1"/>
    <property type="gene ID" value="Pan_g18102"/>
</dbReference>
<dbReference type="Proteomes" id="UP000492821">
    <property type="component" value="Unassembled WGS sequence"/>
</dbReference>
<dbReference type="AlphaFoldDB" id="A0A7E4V9B9"/>
<evidence type="ECO:0000313" key="1">
    <source>
        <dbReference type="Proteomes" id="UP000492821"/>
    </source>
</evidence>
<sequence>MTSSAIKRFTYDWLIRFMELTPEDANPNLGDISPLFNDCAKKYAPKFIFLKGDYYGNPSYTVPSHFKGKVVYTGDIPINSYQELAKLMRPNFHFHVTMTLWTEVDNIEFFDFKRVLGKSIKKRVAMDECQFASPVLFSELWPLVKDCEEVRLDVGNIHYEANMADMLADIGPCPRLEQVELHNLPASEAVVYPIVDLYLTTKSNRFVLTLFFNQDANVNVVKSMAAVIRQKINLLGYDFLLDSSSRTPSREIEFVCEKRV</sequence>
<proteinExistence type="predicted"/>
<keyword evidence="1" id="KW-1185">Reference proteome</keyword>
<reference evidence="2" key="2">
    <citation type="submission" date="2020-10" db="UniProtKB">
        <authorList>
            <consortium name="WormBaseParasite"/>
        </authorList>
    </citation>
    <scope>IDENTIFICATION</scope>
</reference>
<accession>A0A7E4V9B9</accession>
<name>A0A7E4V9B9_PANRE</name>
<reference evidence="1" key="1">
    <citation type="journal article" date="2013" name="Genetics">
        <title>The draft genome and transcriptome of Panagrellus redivivus are shaped by the harsh demands of a free-living lifestyle.</title>
        <authorList>
            <person name="Srinivasan J."/>
            <person name="Dillman A.R."/>
            <person name="Macchietto M.G."/>
            <person name="Heikkinen L."/>
            <person name="Lakso M."/>
            <person name="Fracchia K.M."/>
            <person name="Antoshechkin I."/>
            <person name="Mortazavi A."/>
            <person name="Wong G."/>
            <person name="Sternberg P.W."/>
        </authorList>
    </citation>
    <scope>NUCLEOTIDE SEQUENCE [LARGE SCALE GENOMIC DNA]</scope>
    <source>
        <strain evidence="1">MT8872</strain>
    </source>
</reference>